<comment type="caution">
    <text evidence="1">The sequence shown here is derived from an EMBL/GenBank/DDBJ whole genome shotgun (WGS) entry which is preliminary data.</text>
</comment>
<dbReference type="RefSeq" id="WP_162214207.1">
    <property type="nucleotide sequence ID" value="NZ_CABIXL010000006.1"/>
</dbReference>
<evidence type="ECO:0000313" key="2">
    <source>
        <dbReference type="Proteomes" id="UP000095488"/>
    </source>
</evidence>
<name>A0ABP2AUY0_SARVE</name>
<organism evidence="1 2">
    <name type="scientific">Sarcina ventriculi</name>
    <name type="common">Clostridium ventriculi</name>
    <dbReference type="NCBI Taxonomy" id="1267"/>
    <lineage>
        <taxon>Bacteria</taxon>
        <taxon>Bacillati</taxon>
        <taxon>Bacillota</taxon>
        <taxon>Clostridia</taxon>
        <taxon>Eubacteriales</taxon>
        <taxon>Clostridiaceae</taxon>
        <taxon>Sarcina</taxon>
    </lineage>
</organism>
<keyword evidence="2" id="KW-1185">Reference proteome</keyword>
<protein>
    <submittedName>
        <fullName evidence="1">Uncharacterized protein</fullName>
    </submittedName>
</protein>
<dbReference type="Proteomes" id="UP000095488">
    <property type="component" value="Unassembled WGS sequence"/>
</dbReference>
<accession>A0ABP2AUY0</accession>
<reference evidence="1 2" key="1">
    <citation type="submission" date="2015-09" db="EMBL/GenBank/DDBJ databases">
        <authorList>
            <consortium name="Pathogen Informatics"/>
            <person name="Wu L."/>
            <person name="Ma J."/>
        </authorList>
    </citation>
    <scope>NUCLEOTIDE SEQUENCE [LARGE SCALE GENOMIC DNA]</scope>
    <source>
        <strain evidence="1 2">2789STDY5834858</strain>
    </source>
</reference>
<proteinExistence type="predicted"/>
<dbReference type="EMBL" id="CYZR01000006">
    <property type="protein sequence ID" value="CUO08903.1"/>
    <property type="molecule type" value="Genomic_DNA"/>
</dbReference>
<evidence type="ECO:0000313" key="1">
    <source>
        <dbReference type="EMBL" id="CUO08903.1"/>
    </source>
</evidence>
<gene>
    <name evidence="1" type="ORF">ERS852473_01861</name>
</gene>
<sequence>MIEIFQKYCYTVFIVRNKQKMLEVGRPFVLPTKREMSHVGKKIWSIITNAIALTVRTCTFTTPVMTEAVGTSNGRNIKLSSNEFKIKSFNNDTDNCKITKEKSRRKSDNGDCADFVSNVNVQGIGTEEILAGFNLNKVLNISLSERSNIIIKCYDKDDRVLISKFKYYDEYLIDAMGRHAYGLSKPILQSGKYFIKINNKDTTINVLDVVKVELIFVDSSGESKSIIFKE</sequence>